<evidence type="ECO:0000259" key="1">
    <source>
        <dbReference type="Pfam" id="PF10069"/>
    </source>
</evidence>
<dbReference type="Proteomes" id="UP001254813">
    <property type="component" value="Unassembled WGS sequence"/>
</dbReference>
<dbReference type="EMBL" id="JAMQOQ010000002">
    <property type="protein sequence ID" value="MDS0294556.1"/>
    <property type="molecule type" value="Genomic_DNA"/>
</dbReference>
<name>A0ABU2G192_9EURY</name>
<sequence>MTAPLRTLVEEVEASSQTLSIVNYDGSEATKNRIVSYFEPQHVQVRDGVSAPSLPADFAVLHDDDSFVAAAAVDEIGRHLSGEAYLGAGEFGSAERPAILRHVDDRTFTSYDRRRMTLASREIESYAYHAGAGEIHAGFQRLSVLRPQARIYERIAESGVDVHVYGAPDADAPEPVVAHASEDAEILGSWFVVYEGEDPGDARALVAVETDADVGEFSGFWTYETETVEAVLERLRAEYPASSTVSDVEAPADD</sequence>
<keyword evidence="3" id="KW-1185">Reference proteome</keyword>
<dbReference type="InterPro" id="IPR016954">
    <property type="entry name" value="Uncharacterised_Vng0742h"/>
</dbReference>
<reference evidence="2 3" key="1">
    <citation type="submission" date="2022-06" db="EMBL/GenBank/DDBJ databases">
        <title>Halogeometricum sp. a new haloarchaeum isolate from saline soil.</title>
        <authorList>
            <person name="Strakova D."/>
            <person name="Galisteo C."/>
            <person name="Sanchez-Porro C."/>
            <person name="Ventosa A."/>
        </authorList>
    </citation>
    <scope>NUCLEOTIDE SEQUENCE [LARGE SCALE GENOMIC DNA]</scope>
    <source>
        <strain evidence="3">S3BR25-2</strain>
    </source>
</reference>
<organism evidence="2 3">
    <name type="scientific">Halogeometricum luteum</name>
    <dbReference type="NCBI Taxonomy" id="2950537"/>
    <lineage>
        <taxon>Archaea</taxon>
        <taxon>Methanobacteriati</taxon>
        <taxon>Methanobacteriota</taxon>
        <taxon>Stenosarchaea group</taxon>
        <taxon>Halobacteria</taxon>
        <taxon>Halobacteriales</taxon>
        <taxon>Haloferacaceae</taxon>
        <taxon>Halogeometricum</taxon>
    </lineage>
</organism>
<evidence type="ECO:0000313" key="2">
    <source>
        <dbReference type="EMBL" id="MDS0294556.1"/>
    </source>
</evidence>
<gene>
    <name evidence="2" type="ORF">NDI79_10265</name>
</gene>
<dbReference type="Pfam" id="PF10069">
    <property type="entry name" value="DICT"/>
    <property type="match status" value="1"/>
</dbReference>
<proteinExistence type="predicted"/>
<dbReference type="InterPro" id="IPR019278">
    <property type="entry name" value="DICT_dom"/>
</dbReference>
<accession>A0ABU2G192</accession>
<evidence type="ECO:0000313" key="3">
    <source>
        <dbReference type="Proteomes" id="UP001254813"/>
    </source>
</evidence>
<dbReference type="RefSeq" id="WP_310928384.1">
    <property type="nucleotide sequence ID" value="NZ_JAMQOQ010000002.1"/>
</dbReference>
<feature type="domain" description="DICT" evidence="1">
    <location>
        <begin position="107"/>
        <end position="175"/>
    </location>
</feature>
<protein>
    <recommendedName>
        <fullName evidence="1">DICT domain-containing protein</fullName>
    </recommendedName>
</protein>
<comment type="caution">
    <text evidence="2">The sequence shown here is derived from an EMBL/GenBank/DDBJ whole genome shotgun (WGS) entry which is preliminary data.</text>
</comment>
<dbReference type="PIRSF" id="PIRSF030471">
    <property type="entry name" value="STR_Vng0742h_prd"/>
    <property type="match status" value="1"/>
</dbReference>